<feature type="compositionally biased region" description="Polar residues" evidence="10">
    <location>
        <begin position="2128"/>
        <end position="2140"/>
    </location>
</feature>
<dbReference type="SUPFAM" id="SSF52540">
    <property type="entry name" value="P-loop containing nucleoside triphosphate hydrolases"/>
    <property type="match status" value="2"/>
</dbReference>
<comment type="subcellular location">
    <subcellularLocation>
        <location evidence="1">Nucleus</location>
    </subcellularLocation>
</comment>
<dbReference type="InterPro" id="IPR038718">
    <property type="entry name" value="SNF2-like_sf"/>
</dbReference>
<feature type="compositionally biased region" description="Polar residues" evidence="10">
    <location>
        <begin position="2055"/>
        <end position="2070"/>
    </location>
</feature>
<dbReference type="GO" id="GO:0004386">
    <property type="term" value="F:helicase activity"/>
    <property type="evidence" value="ECO:0007669"/>
    <property type="project" value="UniProtKB-KW"/>
</dbReference>
<feature type="region of interest" description="Disordered" evidence="10">
    <location>
        <begin position="895"/>
        <end position="922"/>
    </location>
</feature>
<evidence type="ECO:0000256" key="4">
    <source>
        <dbReference type="ARBA" id="ARBA00022801"/>
    </source>
</evidence>
<name>A0A1R1PLA3_ZANCU</name>
<feature type="compositionally biased region" description="Basic and acidic residues" evidence="10">
    <location>
        <begin position="170"/>
        <end position="179"/>
    </location>
</feature>
<feature type="compositionally biased region" description="Polar residues" evidence="10">
    <location>
        <begin position="2254"/>
        <end position="2264"/>
    </location>
</feature>
<dbReference type="PANTHER" id="PTHR45797">
    <property type="entry name" value="RAD54-LIKE"/>
    <property type="match status" value="1"/>
</dbReference>
<dbReference type="Gene3D" id="3.40.50.10810">
    <property type="entry name" value="Tandem AAA-ATPase domain"/>
    <property type="match status" value="1"/>
</dbReference>
<evidence type="ECO:0000256" key="2">
    <source>
        <dbReference type="ARBA" id="ARBA00007025"/>
    </source>
</evidence>
<dbReference type="GO" id="GO:0005524">
    <property type="term" value="F:ATP binding"/>
    <property type="evidence" value="ECO:0007669"/>
    <property type="project" value="UniProtKB-KW"/>
</dbReference>
<dbReference type="SUPFAM" id="SSF47769">
    <property type="entry name" value="SAM/Pointed domain"/>
    <property type="match status" value="1"/>
</dbReference>
<dbReference type="InterPro" id="IPR044574">
    <property type="entry name" value="ARIP4-like"/>
</dbReference>
<evidence type="ECO:0000259" key="11">
    <source>
        <dbReference type="PROSITE" id="PS51192"/>
    </source>
</evidence>
<dbReference type="Proteomes" id="UP000188320">
    <property type="component" value="Unassembled WGS sequence"/>
</dbReference>
<dbReference type="CDD" id="cd18793">
    <property type="entry name" value="SF2_C_SNF"/>
    <property type="match status" value="1"/>
</dbReference>
<dbReference type="SMART" id="SM00487">
    <property type="entry name" value="DEXDc"/>
    <property type="match status" value="1"/>
</dbReference>
<dbReference type="InterPro" id="IPR027417">
    <property type="entry name" value="P-loop_NTPase"/>
</dbReference>
<keyword evidence="8" id="KW-0539">Nucleus</keyword>
<dbReference type="InterPro" id="IPR013761">
    <property type="entry name" value="SAM/pointed_sf"/>
</dbReference>
<keyword evidence="14" id="KW-1185">Reference proteome</keyword>
<feature type="coiled-coil region" evidence="9">
    <location>
        <begin position="1027"/>
        <end position="1054"/>
    </location>
</feature>
<keyword evidence="4" id="KW-0378">Hydrolase</keyword>
<evidence type="ECO:0000256" key="5">
    <source>
        <dbReference type="ARBA" id="ARBA00022806"/>
    </source>
</evidence>
<dbReference type="Pfam" id="PF00176">
    <property type="entry name" value="SNF2-rel_dom"/>
    <property type="match status" value="1"/>
</dbReference>
<comment type="similarity">
    <text evidence="2">Belongs to the SNF2/RAD54 helicase family.</text>
</comment>
<protein>
    <submittedName>
        <fullName evidence="13">Helicase ARIP4</fullName>
    </submittedName>
</protein>
<dbReference type="Pfam" id="PF00271">
    <property type="entry name" value="Helicase_C"/>
    <property type="match status" value="1"/>
</dbReference>
<evidence type="ECO:0000259" key="12">
    <source>
        <dbReference type="PROSITE" id="PS51194"/>
    </source>
</evidence>
<organism evidence="13 14">
    <name type="scientific">Zancudomyces culisetae</name>
    <name type="common">Gut fungus</name>
    <name type="synonym">Smittium culisetae</name>
    <dbReference type="NCBI Taxonomy" id="1213189"/>
    <lineage>
        <taxon>Eukaryota</taxon>
        <taxon>Fungi</taxon>
        <taxon>Fungi incertae sedis</taxon>
        <taxon>Zoopagomycota</taxon>
        <taxon>Kickxellomycotina</taxon>
        <taxon>Harpellomycetes</taxon>
        <taxon>Harpellales</taxon>
        <taxon>Legeriomycetaceae</taxon>
        <taxon>Zancudomyces</taxon>
    </lineage>
</organism>
<dbReference type="Gene3D" id="1.10.150.50">
    <property type="entry name" value="Transcription Factor, Ets-1"/>
    <property type="match status" value="1"/>
</dbReference>
<sequence>MEGRVSEIKDIEQISPIYWTVEQVGVWILHTFQDKGLQKTFTDNEIDGKVLVYNLDYNILRYEMNLVIGRSMKILEQLEELMEKWDITPTRLINDRYKLNLGVSSQQYPQERDYNISEGVVEAGIKRPVGAEGATSMLNGFPEKRVKVSNMDVNIEREKTRQNKTSNGAVERELVKEKTPEPAMVVRPENREQNEAEQLSCSKDGATTDKTFDIEADKYLLQKSIEEPVPEPKKSTTSSSRRYLEPVVEVRAKVSEQDIGLGKILGNSDIKGFWFVRRHAKEKTSVIVLETQKMMKRMFLLGGKVSQKSKKSVLDGRGRQSKKKELVVVPRGEKDYEEHFEDYVRPFLKCNETTIFSEVVKQSNMLIKVYKSVYTEKNNLRINQDNYTRDEIEKIYKTSLISEWLFNVYEKDKVANSEDEINVEPEAQYEEPMLEDNRLPSEVYAEEINARDDAMDSGSDVSLEEDLEVEMASDNDEIAFPTSIEGIVGNRGSRAIRINKAVSNTEISYPLYDTEKLENYLAIEGIQKQQTPHRNRGAGYVLDLDDDTEPMERGELETERRVPQKMGDIEPEWGDNGDLCELEYPYETIQAQRRRDNKARIHRRRLWDVTAEELQERLKWDAENRRLIVETGVKRSNLPRIRRAFSAQDLRSIATTSGLGNKQETEYECSTVELNNMGMYLDTSERMFERLMDKLTLCSYSYPPAQTPGYICMELDDSCTKVKDDNLVAMSKTAAVLIWHSFYGYVKRMEDKEMKELMESMVVPVNTRSLELPMVGTRRLEKLKAGFERFYNFHRNMLATMYGLAILNNRIVKNNPEYEEVDFLEVSDKLKTPVKQRFIMEHWQTTYMQINRSGANQKAAETTLGNSDEYDVFTQNFFNDFNEYYGEGEEYFLEESEEEELESELKERRKDRGGDNDNSNVPVVASSVVVGNNKRDSFDAEENMRLSDRIDAITSSAVQQFNKRVAFKEKSGQQGSTETDTSRAGGIVGSSAFSYTNKMVVNEPEVLYTREIDRSKASYHIRQQVYLKMREAERKKYKEELKQKELEIQRRLLNEGLSVRRILPGEDRNSNYIDLSIEGRPQPLLIQSYGQVESNTRNNTVARTTNNNNNNNNNMQYRPNNKAMVKRPLTQYELYLQKQRLDLMNSMTSTTLVQIRNTHGTLSRPVDNYKPIIVNPKHGADERDVYIPEFLGRYLKAHQIEGVRFMWANLVMQKHGTHKTTPHGCVIAHAMGLGKTLQVVTFVYTLFNAITDDRVNENLGSINKQKPSGIPPNLKKKSVLILCPPTLQTNWRREFVKWLTNGGMDTVEGRTVVEELNMRREDEMLHRKHLDKVKHVLNTILCFDTIKGDLKAKQAVLEGWRKSGGVMIMGFNAFRDLNKIQTIRKECLGTNKYSNTIYRCLVDPGPAIVIADEGHMIKNQSSQLSVSMEKINTLARICLTGYPLQNNLDEYWTMVNFVFPNVLGKYGDFHATYSLPISNSLYLDASYTDRRNGAVLLRALHEHLAPLVLRQDATALHKVIPPKIEFFIMCSLSDLQYQMYNSYLNFFKDRVGCTNRGIIMRYSTFSTICSHPSAVKYLFNKRKDAQREAVKGLSTAKIRSIYETDDLLLEDPSLLVDSENTNTNTNANANINVDGDTARSGFYSEHVDDSWAEAILSKLPSTKYVLPEHSPKILIMLSILYNALVNNERVLVFSHFLSTLDFIWWTLDTMDLLSKVTKTKMQNGYRNKPIAERNGIAEVVLRIDGRTPMGLRTELIDKFNDPNSSARIFLISTGTAAIGVNLVAATRVILFDVGWNPLYDEQAVARAYRYNQNNRVFVYRLISMGTWEQTMFFNNRHKVGLSLRVVDNVESNRKVVKQETKNYYAPPKNPKSIEHISSRNIQKLLDSTKPDKVFSKVLSRNYKNIVSVETHFTDPRDAGKYSTEVSDVTPNSAFENNNNPIILDMVAQEKSKLNALSTITFQKFMDTISLSFPNNISGAISSINNGIGGSGGSSSGSGGSGNNRRGNSNNAGITRFIDDADVAIDDLPDNLKFHELSIGFKSNNKNQVTTMVGNMSNTNIHHSSRITTIPSDDDNDDNDDNDNYSTNGGGNDDSNNLLNVNYRMDIDTSNQGKSRNIPSFYPSKLKPSDNNSLFPTTNKPTIILLESEKPAPTVPKSNLNDSNNSSKQPKAPTLTDIVLSSTHQQQQQQQHQKQQQQQQQKQQQQKQELRSQQVTASLLLESSRDKRETGIYMINQRPSSSFLGPNAKRYQRPSHFSNNPSNTHNKPYFPRPPYHSHSHSFHNPHNSYLQRPEYHQSLKTSTTSLIQQQQQQQNPLQPPSLIGKNSFYGATNTSNAYNYYHSFVPNKTRK</sequence>
<reference evidence="14" key="1">
    <citation type="submission" date="2017-01" db="EMBL/GenBank/DDBJ databases">
        <authorList>
            <person name="Wang Y."/>
            <person name="White M."/>
            <person name="Kvist S."/>
            <person name="Moncalvo J.-M."/>
        </authorList>
    </citation>
    <scope>NUCLEOTIDE SEQUENCE [LARGE SCALE GENOMIC DNA]</scope>
    <source>
        <strain evidence="14">COL-18-3</strain>
    </source>
</reference>
<evidence type="ECO:0000313" key="14">
    <source>
        <dbReference type="Proteomes" id="UP000188320"/>
    </source>
</evidence>
<dbReference type="PANTHER" id="PTHR45797:SF1">
    <property type="entry name" value="HELICASE ARIP4"/>
    <property type="match status" value="1"/>
</dbReference>
<feature type="compositionally biased region" description="Low complexity" evidence="10">
    <location>
        <begin position="2183"/>
        <end position="2204"/>
    </location>
</feature>
<dbReference type="Gene3D" id="3.40.50.300">
    <property type="entry name" value="P-loop containing nucleotide triphosphate hydrolases"/>
    <property type="match status" value="1"/>
</dbReference>
<gene>
    <name evidence="13" type="ORF">AX774_g4899</name>
</gene>
<evidence type="ECO:0000313" key="13">
    <source>
        <dbReference type="EMBL" id="OMH81652.1"/>
    </source>
</evidence>
<feature type="domain" description="Helicase C-terminal" evidence="12">
    <location>
        <begin position="1676"/>
        <end position="1857"/>
    </location>
</feature>
<feature type="compositionally biased region" description="Polar residues" evidence="10">
    <location>
        <begin position="2107"/>
        <end position="2117"/>
    </location>
</feature>
<dbReference type="PROSITE" id="PS51192">
    <property type="entry name" value="HELICASE_ATP_BIND_1"/>
    <property type="match status" value="1"/>
</dbReference>
<dbReference type="GO" id="GO:0016887">
    <property type="term" value="F:ATP hydrolysis activity"/>
    <property type="evidence" value="ECO:0007669"/>
    <property type="project" value="InterPro"/>
</dbReference>
<feature type="domain" description="Helicase ATP-binding" evidence="11">
    <location>
        <begin position="1216"/>
        <end position="1461"/>
    </location>
</feature>
<dbReference type="InterPro" id="IPR001650">
    <property type="entry name" value="Helicase_C-like"/>
</dbReference>
<feature type="compositionally biased region" description="Basic and acidic residues" evidence="10">
    <location>
        <begin position="903"/>
        <end position="915"/>
    </location>
</feature>
<evidence type="ECO:0000256" key="10">
    <source>
        <dbReference type="SAM" id="MobiDB-lite"/>
    </source>
</evidence>
<dbReference type="GO" id="GO:0005634">
    <property type="term" value="C:nucleus"/>
    <property type="evidence" value="ECO:0007669"/>
    <property type="project" value="UniProtKB-SubCell"/>
</dbReference>
<dbReference type="PROSITE" id="PS51194">
    <property type="entry name" value="HELICASE_CTER"/>
    <property type="match status" value="1"/>
</dbReference>
<keyword evidence="3" id="KW-0547">Nucleotide-binding</keyword>
<evidence type="ECO:0000256" key="6">
    <source>
        <dbReference type="ARBA" id="ARBA00022840"/>
    </source>
</evidence>
<evidence type="ECO:0000256" key="3">
    <source>
        <dbReference type="ARBA" id="ARBA00022741"/>
    </source>
</evidence>
<feature type="compositionally biased region" description="Acidic residues" evidence="10">
    <location>
        <begin position="2071"/>
        <end position="2082"/>
    </location>
</feature>
<dbReference type="OrthoDB" id="2020972at2759"/>
<dbReference type="InterPro" id="IPR000330">
    <property type="entry name" value="SNF2_N"/>
</dbReference>
<feature type="compositionally biased region" description="Low complexity" evidence="10">
    <location>
        <begin position="2157"/>
        <end position="2166"/>
    </location>
</feature>
<evidence type="ECO:0000256" key="7">
    <source>
        <dbReference type="ARBA" id="ARBA00023125"/>
    </source>
</evidence>
<proteinExistence type="inferred from homology"/>
<dbReference type="EMBL" id="LSSK01000852">
    <property type="protein sequence ID" value="OMH81652.1"/>
    <property type="molecule type" value="Genomic_DNA"/>
</dbReference>
<accession>A0A1R1PLA3</accession>
<feature type="region of interest" description="Disordered" evidence="10">
    <location>
        <begin position="2055"/>
        <end position="2204"/>
    </location>
</feature>
<dbReference type="SMART" id="SM00490">
    <property type="entry name" value="HELICc"/>
    <property type="match status" value="1"/>
</dbReference>
<keyword evidence="9" id="KW-0175">Coiled coil</keyword>
<comment type="caution">
    <text evidence="13">The sequence shown here is derived from an EMBL/GenBank/DDBJ whole genome shotgun (WGS) entry which is preliminary data.</text>
</comment>
<evidence type="ECO:0000256" key="8">
    <source>
        <dbReference type="ARBA" id="ARBA00023242"/>
    </source>
</evidence>
<keyword evidence="5 13" id="KW-0347">Helicase</keyword>
<feature type="region of interest" description="Disordered" evidence="10">
    <location>
        <begin position="2297"/>
        <end position="2320"/>
    </location>
</feature>
<feature type="region of interest" description="Disordered" evidence="10">
    <location>
        <begin position="2229"/>
        <end position="2264"/>
    </location>
</feature>
<keyword evidence="6" id="KW-0067">ATP-binding</keyword>
<dbReference type="InterPro" id="IPR049730">
    <property type="entry name" value="SNF2/RAD54-like_C"/>
</dbReference>
<evidence type="ECO:0000256" key="1">
    <source>
        <dbReference type="ARBA" id="ARBA00004123"/>
    </source>
</evidence>
<feature type="region of interest" description="Disordered" evidence="10">
    <location>
        <begin position="160"/>
        <end position="179"/>
    </location>
</feature>
<dbReference type="GO" id="GO:0003677">
    <property type="term" value="F:DNA binding"/>
    <property type="evidence" value="ECO:0007669"/>
    <property type="project" value="UniProtKB-KW"/>
</dbReference>
<dbReference type="InterPro" id="IPR014001">
    <property type="entry name" value="Helicase_ATP-bd"/>
</dbReference>
<evidence type="ECO:0000256" key="9">
    <source>
        <dbReference type="SAM" id="Coils"/>
    </source>
</evidence>
<keyword evidence="7" id="KW-0238">DNA-binding</keyword>